<name>A0A250J7R7_9BACT</name>
<dbReference type="KEGG" id="cfus:CYFUS_005043"/>
<accession>A0A250J7R7</accession>
<dbReference type="EMBL" id="CP022098">
    <property type="protein sequence ID" value="ATB39598.1"/>
    <property type="molecule type" value="Genomic_DNA"/>
</dbReference>
<sequence length="235" mass="25520">MTDAIFPHLPPGTDLSDPRQLRLSAALPELPTNEEPPPHCPICGSAPIAPENSGMDFPEGTVVYACLGAYAPPEPEEQEKPRGWEAVPPCWNVSAERALELVGSWCLRHPEWVPVGRLLQGVSNRPAPKLPESGIGVWLRLRELKAERLPGSCPICGSGAAHQDDSFTRYECGALFGLTSRVPDAQGNLVPEQWDGELPCGKPSLLQLLTVLGKRFPPNSWAADTCRRALQLVRA</sequence>
<gene>
    <name evidence="1" type="ORF">CYFUS_005043</name>
</gene>
<protein>
    <submittedName>
        <fullName evidence="1">Uncharacterized protein</fullName>
    </submittedName>
</protein>
<reference evidence="1 2" key="1">
    <citation type="submission" date="2017-06" db="EMBL/GenBank/DDBJ databases">
        <title>Sequencing and comparative analysis of myxobacterial genomes.</title>
        <authorList>
            <person name="Rupp O."/>
            <person name="Goesmann A."/>
            <person name="Sogaard-Andersen L."/>
        </authorList>
    </citation>
    <scope>NUCLEOTIDE SEQUENCE [LARGE SCALE GENOMIC DNA]</scope>
    <source>
        <strain evidence="1 2">DSM 52655</strain>
    </source>
</reference>
<proteinExistence type="predicted"/>
<organism evidence="1 2">
    <name type="scientific">Cystobacter fuscus</name>
    <dbReference type="NCBI Taxonomy" id="43"/>
    <lineage>
        <taxon>Bacteria</taxon>
        <taxon>Pseudomonadati</taxon>
        <taxon>Myxococcota</taxon>
        <taxon>Myxococcia</taxon>
        <taxon>Myxococcales</taxon>
        <taxon>Cystobacterineae</taxon>
        <taxon>Archangiaceae</taxon>
        <taxon>Cystobacter</taxon>
    </lineage>
</organism>
<dbReference type="AlphaFoldDB" id="A0A250J7R7"/>
<evidence type="ECO:0000313" key="2">
    <source>
        <dbReference type="Proteomes" id="UP000217257"/>
    </source>
</evidence>
<evidence type="ECO:0000313" key="1">
    <source>
        <dbReference type="EMBL" id="ATB39598.1"/>
    </source>
</evidence>
<dbReference type="Proteomes" id="UP000217257">
    <property type="component" value="Chromosome"/>
</dbReference>